<gene>
    <name evidence="2" type="ORF">GCM10011320_29030</name>
</gene>
<proteinExistence type="predicted"/>
<dbReference type="Pfam" id="PF13276">
    <property type="entry name" value="HTH_21"/>
    <property type="match status" value="1"/>
</dbReference>
<dbReference type="Proteomes" id="UP000661507">
    <property type="component" value="Unassembled WGS sequence"/>
</dbReference>
<dbReference type="EMBL" id="BMKW01000007">
    <property type="protein sequence ID" value="GGJ19946.1"/>
    <property type="molecule type" value="Genomic_DNA"/>
</dbReference>
<dbReference type="InterPro" id="IPR025948">
    <property type="entry name" value="HTH-like_dom"/>
</dbReference>
<comment type="caution">
    <text evidence="2">The sequence shown here is derived from an EMBL/GenBank/DDBJ whole genome shotgun (WGS) entry which is preliminary data.</text>
</comment>
<protein>
    <recommendedName>
        <fullName evidence="1">HTH-like domain-containing protein</fullName>
    </recommendedName>
</protein>
<evidence type="ECO:0000259" key="1">
    <source>
        <dbReference type="Pfam" id="PF13276"/>
    </source>
</evidence>
<accession>A0A917KN58</accession>
<organism evidence="2 3">
    <name type="scientific">Neoroseomonas lacus</name>
    <dbReference type="NCBI Taxonomy" id="287609"/>
    <lineage>
        <taxon>Bacteria</taxon>
        <taxon>Pseudomonadati</taxon>
        <taxon>Pseudomonadota</taxon>
        <taxon>Alphaproteobacteria</taxon>
        <taxon>Acetobacterales</taxon>
        <taxon>Acetobacteraceae</taxon>
        <taxon>Neoroseomonas</taxon>
    </lineage>
</organism>
<sequence>MVEPEHPRLSIVRQCELVSISRSGFYHLSSGETALNLALMRLVDAQFLETPWYGSRQMVRHLRREGYSVGRKRVRRLMARMGLAPI</sequence>
<dbReference type="AlphaFoldDB" id="A0A917KN58"/>
<name>A0A917KN58_9PROT</name>
<reference evidence="2" key="2">
    <citation type="submission" date="2020-09" db="EMBL/GenBank/DDBJ databases">
        <authorList>
            <person name="Sun Q."/>
            <person name="Zhou Y."/>
        </authorList>
    </citation>
    <scope>NUCLEOTIDE SEQUENCE</scope>
    <source>
        <strain evidence="2">CGMCC 1.3617</strain>
    </source>
</reference>
<reference evidence="2" key="1">
    <citation type="journal article" date="2014" name="Int. J. Syst. Evol. Microbiol.">
        <title>Complete genome sequence of Corynebacterium casei LMG S-19264T (=DSM 44701T), isolated from a smear-ripened cheese.</title>
        <authorList>
            <consortium name="US DOE Joint Genome Institute (JGI-PGF)"/>
            <person name="Walter F."/>
            <person name="Albersmeier A."/>
            <person name="Kalinowski J."/>
            <person name="Ruckert C."/>
        </authorList>
    </citation>
    <scope>NUCLEOTIDE SEQUENCE</scope>
    <source>
        <strain evidence="2">CGMCC 1.3617</strain>
    </source>
</reference>
<evidence type="ECO:0000313" key="3">
    <source>
        <dbReference type="Proteomes" id="UP000661507"/>
    </source>
</evidence>
<feature type="domain" description="HTH-like" evidence="1">
    <location>
        <begin position="36"/>
        <end position="84"/>
    </location>
</feature>
<keyword evidence="3" id="KW-1185">Reference proteome</keyword>
<evidence type="ECO:0000313" key="2">
    <source>
        <dbReference type="EMBL" id="GGJ19946.1"/>
    </source>
</evidence>